<evidence type="ECO:0000313" key="1">
    <source>
        <dbReference type="EMBL" id="ARU56986.1"/>
    </source>
</evidence>
<proteinExistence type="predicted"/>
<dbReference type="OrthoDB" id="5689995at2"/>
<keyword evidence="2" id="KW-1185">Reference proteome</keyword>
<accession>A0A1Y0IB51</accession>
<reference evidence="1 2" key="1">
    <citation type="submission" date="2017-05" db="EMBL/GenBank/DDBJ databases">
        <title>Genomic insights into alkan degradation activity of Oleiphilus messinensis.</title>
        <authorList>
            <person name="Kozyavkin S.A."/>
            <person name="Slesarev A.I."/>
            <person name="Golyshin P.N."/>
            <person name="Korzhenkov A."/>
            <person name="Golyshina O.N."/>
            <person name="Toshchakov S.V."/>
        </authorList>
    </citation>
    <scope>NUCLEOTIDE SEQUENCE [LARGE SCALE GENOMIC DNA]</scope>
    <source>
        <strain evidence="1 2">ME102</strain>
    </source>
</reference>
<dbReference type="Pfam" id="PF09695">
    <property type="entry name" value="YtfJ_HI0045"/>
    <property type="match status" value="1"/>
</dbReference>
<dbReference type="InterPro" id="IPR006513">
    <property type="entry name" value="YtfJ_HI0045"/>
</dbReference>
<organism evidence="1 2">
    <name type="scientific">Oleiphilus messinensis</name>
    <dbReference type="NCBI Taxonomy" id="141451"/>
    <lineage>
        <taxon>Bacteria</taxon>
        <taxon>Pseudomonadati</taxon>
        <taxon>Pseudomonadota</taxon>
        <taxon>Gammaproteobacteria</taxon>
        <taxon>Oceanospirillales</taxon>
        <taxon>Oleiphilaceae</taxon>
        <taxon>Oleiphilus</taxon>
    </lineage>
</organism>
<name>A0A1Y0IB51_9GAMM</name>
<gene>
    <name evidence="1" type="ORF">OLMES_2942</name>
</gene>
<dbReference type="KEGG" id="ome:OLMES_2942"/>
<sequence length="169" mass="17878">MTTITEGKVLPAVSVSSKGELVETDGKIKAQPWSTASLAGRVRVVQHMAGRSAAKELNEALIEALKKAEFPKDRYQTTTIINLNDAMIGTSGIVASKAESGKKEFPWSCVVLDAKGDVRKAWDLDKSSSAIAVLNADGEVLFFKDGALSADEVTKVITLVEGELAAVSA</sequence>
<dbReference type="EMBL" id="CP021425">
    <property type="protein sequence ID" value="ARU56986.1"/>
    <property type="molecule type" value="Genomic_DNA"/>
</dbReference>
<dbReference type="RefSeq" id="WP_087461930.1">
    <property type="nucleotide sequence ID" value="NZ_CP021425.1"/>
</dbReference>
<protein>
    <submittedName>
        <fullName evidence="1">Protein ytfJ</fullName>
    </submittedName>
</protein>
<dbReference type="NCBIfam" id="TIGR01626">
    <property type="entry name" value="ytfJ_HI0045"/>
    <property type="match status" value="1"/>
</dbReference>
<dbReference type="AlphaFoldDB" id="A0A1Y0IB51"/>
<evidence type="ECO:0000313" key="2">
    <source>
        <dbReference type="Proteomes" id="UP000196027"/>
    </source>
</evidence>
<dbReference type="Proteomes" id="UP000196027">
    <property type="component" value="Chromosome"/>
</dbReference>